<gene>
    <name evidence="6" type="ORF">ATC1_12235</name>
</gene>
<keyword evidence="6" id="KW-0813">Transport</keyword>
<dbReference type="Gene3D" id="3.40.50.2300">
    <property type="match status" value="2"/>
</dbReference>
<feature type="domain" description="Periplasmic binding protein" evidence="5">
    <location>
        <begin position="30"/>
        <end position="282"/>
    </location>
</feature>
<dbReference type="PANTHER" id="PTHR46847:SF1">
    <property type="entry name" value="D-ALLOSE-BINDING PERIPLASMIC PROTEIN-RELATED"/>
    <property type="match status" value="1"/>
</dbReference>
<protein>
    <submittedName>
        <fullName evidence="6">ABC-type sugar transport system, periplasmic component, contains N-terminal xre family HTH domain</fullName>
    </submittedName>
</protein>
<keyword evidence="3 4" id="KW-0732">Signal</keyword>
<sequence>MKKSLLFIVVLALVLTSVAAVSAADSKGLIYVITPSHSNPFFGSEAEIAVAKAEELGYTTKSVVHDDDANKQMELFETAIAEGAKAIILDNAGADATVSAVQKAKDAGIPTFLIDREISEEGIAAAQIVSNNYQGASMVAEYFVELMEEEGTYIELTGRDTDTNAHVRSQGFHDVIDEYPDMKMIAQDTANWDQTEAFEKMETMLQANPDVKGVICGNDTMALGAKAALDAAGKKDVIVMGFDGSDDVIQSIKDGGIKATGLQPVAAISIAAVEQADYYLTNGKFQKEEKQSIDCVLVNAENACMYAKFAPIEGVTSCK</sequence>
<dbReference type="RefSeq" id="WP_062278366.1">
    <property type="nucleotide sequence ID" value="NZ_DF968180.1"/>
</dbReference>
<dbReference type="EMBL" id="DF968180">
    <property type="protein sequence ID" value="GAP39700.1"/>
    <property type="molecule type" value="Genomic_DNA"/>
</dbReference>
<proteinExistence type="inferred from homology"/>
<comment type="subcellular location">
    <subcellularLocation>
        <location evidence="1">Cell envelope</location>
    </subcellularLocation>
</comment>
<comment type="similarity">
    <text evidence="2">Belongs to the bacterial solute-binding protein 2 family.</text>
</comment>
<dbReference type="OrthoDB" id="9814427at2"/>
<dbReference type="PATRIC" id="fig|1678840.3.peg.785"/>
<dbReference type="InterPro" id="IPR025997">
    <property type="entry name" value="SBP_2_dom"/>
</dbReference>
<keyword evidence="6" id="KW-0762">Sugar transport</keyword>
<feature type="chain" id="PRO_5005513956" evidence="4">
    <location>
        <begin position="24"/>
        <end position="319"/>
    </location>
</feature>
<evidence type="ECO:0000256" key="3">
    <source>
        <dbReference type="ARBA" id="ARBA00022729"/>
    </source>
</evidence>
<name>A0A0K8PC30_9CHLR</name>
<dbReference type="InterPro" id="IPR028082">
    <property type="entry name" value="Peripla_BP_I"/>
</dbReference>
<dbReference type="Pfam" id="PF13407">
    <property type="entry name" value="Peripla_BP_4"/>
    <property type="match status" value="1"/>
</dbReference>
<evidence type="ECO:0000313" key="6">
    <source>
        <dbReference type="EMBL" id="GAP39700.1"/>
    </source>
</evidence>
<evidence type="ECO:0000256" key="4">
    <source>
        <dbReference type="SAM" id="SignalP"/>
    </source>
</evidence>
<feature type="signal peptide" evidence="4">
    <location>
        <begin position="1"/>
        <end position="23"/>
    </location>
</feature>
<organism evidence="6">
    <name type="scientific">Flexilinea flocculi</name>
    <dbReference type="NCBI Taxonomy" id="1678840"/>
    <lineage>
        <taxon>Bacteria</taxon>
        <taxon>Bacillati</taxon>
        <taxon>Chloroflexota</taxon>
        <taxon>Anaerolineae</taxon>
        <taxon>Anaerolineales</taxon>
        <taxon>Anaerolineaceae</taxon>
        <taxon>Flexilinea</taxon>
    </lineage>
</organism>
<reference evidence="6" key="1">
    <citation type="journal article" date="2015" name="Genome Announc.">
        <title>Draft Genome Sequence of Anaerolineae Strain TC1, a Novel Isolate from a Methanogenic Wastewater Treatment System.</title>
        <authorList>
            <person name="Matsuura N."/>
            <person name="Tourlousse D.M."/>
            <person name="Sun L."/>
            <person name="Toyonaga M."/>
            <person name="Kuroda K."/>
            <person name="Ohashi A."/>
            <person name="Cruz R."/>
            <person name="Yamaguchi T."/>
            <person name="Sekiguchi Y."/>
        </authorList>
    </citation>
    <scope>NUCLEOTIDE SEQUENCE [LARGE SCALE GENOMIC DNA]</scope>
    <source>
        <strain evidence="6">TC1</strain>
    </source>
</reference>
<evidence type="ECO:0000313" key="7">
    <source>
        <dbReference type="Proteomes" id="UP000053370"/>
    </source>
</evidence>
<evidence type="ECO:0000256" key="1">
    <source>
        <dbReference type="ARBA" id="ARBA00004196"/>
    </source>
</evidence>
<dbReference type="AlphaFoldDB" id="A0A0K8PC30"/>
<evidence type="ECO:0000259" key="5">
    <source>
        <dbReference type="Pfam" id="PF13407"/>
    </source>
</evidence>
<dbReference type="SUPFAM" id="SSF53822">
    <property type="entry name" value="Periplasmic binding protein-like I"/>
    <property type="match status" value="1"/>
</dbReference>
<accession>A0A0K8PC30</accession>
<dbReference type="PANTHER" id="PTHR46847">
    <property type="entry name" value="D-ALLOSE-BINDING PERIPLASMIC PROTEIN-RELATED"/>
    <property type="match status" value="1"/>
</dbReference>
<dbReference type="CDD" id="cd19967">
    <property type="entry name" value="PBP1_TmRBP-like"/>
    <property type="match status" value="1"/>
</dbReference>
<evidence type="ECO:0000256" key="2">
    <source>
        <dbReference type="ARBA" id="ARBA00007639"/>
    </source>
</evidence>
<keyword evidence="7" id="KW-1185">Reference proteome</keyword>
<dbReference type="Proteomes" id="UP000053370">
    <property type="component" value="Unassembled WGS sequence"/>
</dbReference>
<dbReference type="GO" id="GO:0030246">
    <property type="term" value="F:carbohydrate binding"/>
    <property type="evidence" value="ECO:0007669"/>
    <property type="project" value="UniProtKB-ARBA"/>
</dbReference>
<dbReference type="STRING" id="1678840.ATC1_12235"/>
<dbReference type="GO" id="GO:0030313">
    <property type="term" value="C:cell envelope"/>
    <property type="evidence" value="ECO:0007669"/>
    <property type="project" value="UniProtKB-SubCell"/>
</dbReference>